<dbReference type="Proteomes" id="UP000631114">
    <property type="component" value="Unassembled WGS sequence"/>
</dbReference>
<dbReference type="PROSITE" id="PS50842">
    <property type="entry name" value="EXPANSIN_EG45"/>
    <property type="match status" value="1"/>
</dbReference>
<dbReference type="Pfam" id="PF03330">
    <property type="entry name" value="DPBB_1"/>
    <property type="match status" value="1"/>
</dbReference>
<comment type="subcellular location">
    <subcellularLocation>
        <location evidence="6">Secreted</location>
        <location evidence="6">Cell wall</location>
    </subcellularLocation>
    <subcellularLocation>
        <location evidence="6">Membrane</location>
        <topology evidence="6">Peripheral membrane protein</topology>
    </subcellularLocation>
</comment>
<dbReference type="SUPFAM" id="SSF50685">
    <property type="entry name" value="Barwin-like endoglucanases"/>
    <property type="match status" value="1"/>
</dbReference>
<reference evidence="8 9" key="1">
    <citation type="submission" date="2020-10" db="EMBL/GenBank/DDBJ databases">
        <title>The Coptis chinensis genome and diversification of protoberbering-type alkaloids.</title>
        <authorList>
            <person name="Wang B."/>
            <person name="Shu S."/>
            <person name="Song C."/>
            <person name="Liu Y."/>
        </authorList>
    </citation>
    <scope>NUCLEOTIDE SEQUENCE [LARGE SCALE GENOMIC DNA]</scope>
    <source>
        <strain evidence="8">HL-2020</strain>
        <tissue evidence="8">Leaf</tissue>
    </source>
</reference>
<evidence type="ECO:0000313" key="8">
    <source>
        <dbReference type="EMBL" id="KAF9588437.1"/>
    </source>
</evidence>
<evidence type="ECO:0000256" key="5">
    <source>
        <dbReference type="ARBA" id="ARBA00023136"/>
    </source>
</evidence>
<evidence type="ECO:0000259" key="7">
    <source>
        <dbReference type="PROSITE" id="PS50842"/>
    </source>
</evidence>
<protein>
    <recommendedName>
        <fullName evidence="6">Expansin</fullName>
    </recommendedName>
</protein>
<dbReference type="SUPFAM" id="SSF49590">
    <property type="entry name" value="PHL pollen allergen"/>
    <property type="match status" value="1"/>
</dbReference>
<keyword evidence="2 6" id="KW-0134">Cell wall</keyword>
<dbReference type="Gene3D" id="2.40.40.10">
    <property type="entry name" value="RlpA-like domain"/>
    <property type="match status" value="1"/>
</dbReference>
<evidence type="ECO:0000313" key="9">
    <source>
        <dbReference type="Proteomes" id="UP000631114"/>
    </source>
</evidence>
<comment type="function">
    <text evidence="6">Causes loosening and extension of plant cell walls by disrupting non-covalent bonding between cellulose microfibrils and matrix glucans. No enzymatic activity has been found.</text>
</comment>
<dbReference type="InterPro" id="IPR036908">
    <property type="entry name" value="RlpA-like_sf"/>
</dbReference>
<name>A0A835GYF8_9MAGN</name>
<dbReference type="Pfam" id="PF01357">
    <property type="entry name" value="Expansin_C"/>
    <property type="match status" value="1"/>
</dbReference>
<keyword evidence="3 6" id="KW-0964">Secreted</keyword>
<organism evidence="8 9">
    <name type="scientific">Coptis chinensis</name>
    <dbReference type="NCBI Taxonomy" id="261450"/>
    <lineage>
        <taxon>Eukaryota</taxon>
        <taxon>Viridiplantae</taxon>
        <taxon>Streptophyta</taxon>
        <taxon>Embryophyta</taxon>
        <taxon>Tracheophyta</taxon>
        <taxon>Spermatophyta</taxon>
        <taxon>Magnoliopsida</taxon>
        <taxon>Ranunculales</taxon>
        <taxon>Ranunculaceae</taxon>
        <taxon>Coptidoideae</taxon>
        <taxon>Coptis</taxon>
    </lineage>
</organism>
<feature type="domain" description="Expansin-like EG45" evidence="7">
    <location>
        <begin position="8"/>
        <end position="120"/>
    </location>
</feature>
<keyword evidence="9" id="KW-1185">Reference proteome</keyword>
<dbReference type="GO" id="GO:0009664">
    <property type="term" value="P:plant-type cell wall organization"/>
    <property type="evidence" value="ECO:0007669"/>
    <property type="project" value="InterPro"/>
</dbReference>
<evidence type="ECO:0000256" key="4">
    <source>
        <dbReference type="ARBA" id="ARBA00022729"/>
    </source>
</evidence>
<evidence type="ECO:0000256" key="6">
    <source>
        <dbReference type="RuleBase" id="RU365023"/>
    </source>
</evidence>
<sequence>MELFFFVEGACGYTQKQGYGLETAAVSPTLFSEGAACGACFEIKCINSPEWCTPGQPSITVTATNLCPPNSAQSNDDGGWCNPPRAHFDLSQPAFLKIAQYKAGIVPVQHRRVPCNKVGGIRFTISGNSYFTLVMVWNVGGAGDVQSVQVTESQQVMNVPLPLGAPPSWQFGQTFEGKNFRFSSKPASGVIRQNIDLEDKCVDVANT</sequence>
<comment type="caution">
    <text evidence="8">The sequence shown here is derived from an EMBL/GenBank/DDBJ whole genome shotgun (WGS) entry which is preliminary data.</text>
</comment>
<evidence type="ECO:0000256" key="1">
    <source>
        <dbReference type="ARBA" id="ARBA00005392"/>
    </source>
</evidence>
<dbReference type="SMART" id="SM00837">
    <property type="entry name" value="DPBB_1"/>
    <property type="match status" value="1"/>
</dbReference>
<dbReference type="InterPro" id="IPR007117">
    <property type="entry name" value="Expansin_CBD"/>
</dbReference>
<gene>
    <name evidence="8" type="ORF">IFM89_010196</name>
</gene>
<dbReference type="InterPro" id="IPR036749">
    <property type="entry name" value="Expansin_CBD_sf"/>
</dbReference>
<accession>A0A835GYF8</accession>
<proteinExistence type="inferred from homology"/>
<keyword evidence="6" id="KW-0961">Cell wall biogenesis/degradation</keyword>
<keyword evidence="5" id="KW-0472">Membrane</keyword>
<dbReference type="EMBL" id="JADFTS010000009">
    <property type="protein sequence ID" value="KAF9588437.1"/>
    <property type="molecule type" value="Genomic_DNA"/>
</dbReference>
<dbReference type="InterPro" id="IPR009009">
    <property type="entry name" value="RlpA-like_DPBB"/>
</dbReference>
<keyword evidence="4" id="KW-0732">Signal</keyword>
<evidence type="ECO:0000256" key="2">
    <source>
        <dbReference type="ARBA" id="ARBA00022512"/>
    </source>
</evidence>
<dbReference type="CDD" id="cd22274">
    <property type="entry name" value="DPBB_EXPA_N"/>
    <property type="match status" value="1"/>
</dbReference>
<evidence type="ECO:0000256" key="3">
    <source>
        <dbReference type="ARBA" id="ARBA00022525"/>
    </source>
</evidence>
<dbReference type="PRINTS" id="PR01226">
    <property type="entry name" value="EXPANSIN"/>
</dbReference>
<dbReference type="InterPro" id="IPR002963">
    <property type="entry name" value="Expansin"/>
</dbReference>
<dbReference type="InterPro" id="IPR007118">
    <property type="entry name" value="Expan_Lol_pI"/>
</dbReference>
<dbReference type="PANTHER" id="PTHR31867">
    <property type="entry name" value="EXPANSIN-A15"/>
    <property type="match status" value="1"/>
</dbReference>
<dbReference type="AlphaFoldDB" id="A0A835GYF8"/>
<comment type="similarity">
    <text evidence="1 6">Belongs to the expansin family. Expansin A subfamily.</text>
</comment>
<dbReference type="GO" id="GO:0016020">
    <property type="term" value="C:membrane"/>
    <property type="evidence" value="ECO:0007669"/>
    <property type="project" value="UniProtKB-SubCell"/>
</dbReference>
<dbReference type="InterPro" id="IPR007112">
    <property type="entry name" value="Expansin/allergen_DPBB_dom"/>
</dbReference>
<dbReference type="OrthoDB" id="5823761at2759"/>
<dbReference type="PRINTS" id="PR01225">
    <property type="entry name" value="EXPANSNFAMLY"/>
</dbReference>
<dbReference type="GO" id="GO:0005576">
    <property type="term" value="C:extracellular region"/>
    <property type="evidence" value="ECO:0007669"/>
    <property type="project" value="InterPro"/>
</dbReference>